<gene>
    <name evidence="3" type="ORF">FWK35_00011372</name>
</gene>
<evidence type="ECO:0000259" key="2">
    <source>
        <dbReference type="PROSITE" id="PS50235"/>
    </source>
</evidence>
<feature type="region of interest" description="Disordered" evidence="1">
    <location>
        <begin position="811"/>
        <end position="832"/>
    </location>
</feature>
<sequence length="1173" mass="134227">MKISNKRTGRKPKIDKDELLSILHSYKNRLFRNGKLDFGGSVCQDRYGLLTNLKKTLGTEPLEKQIVTPMLSEIENSSTDEDNDSICSESDQQFSLDIPYDVYRKMKPVTMEYGSGYKKKENIVKYGVPCCYSFKRCKIYDSFSARYFLTFNAVCKDKACKSNLKGVAEKKPLEGQPLKITLFTKDTRGISHDNKVKRQLKGEKRIEVGNELQKSTSSIWRRNEMRKKCEFGDVCPPNIYNGPVLRKVKQEIRDNKLGIEINDPILSLIELKHTTLYAGSIHHISADPFMIHYWSPYQMIVYKETFKMSKNRMRLCIDATGGLVKKIKRTTQDITSAHIFLYAIVLHDGIIQVPVRAGAPYPSEVVVDYSNALIGAVTRTFTSLTKSEYCEKSFRILQSSSNDLDISVYVRLDIAHFVKMICQWKCFKKNGNNKVKELYVRGIVLLTKAQTLEQFSQILLNILVISTSETDGNIKGTSKNTNVEIFRNDLCCMIENDKDYNSKYNIEFNEFIENMNEADVNNDFKHQSELNAYHFPQLSIPLLRVCKDFPLWSNVMKNYYKTYFDTATSAPVEGYFADMKNELRSGQSLMSVDRFVASHLNSIEGTLKIAKSNRIVSTKKKTFNLSVENCDFNNSNGEKCFDDGDKFKYVFHNKNSETNGEKNVDDGDKFEYDFHGRNSELGDDDNGFFRNDGEKNVYDDDKFEYDFHSKNSELGDDDNGFFRNDGEKNVDDDDKFEYDFHSKNSELGDDDNGFCRNDGEKNVDDDDKFEYDFHSKNSELGESNDDNNNCFSIDGEKNEFKNVYDVEKSSINDDKCEDESSESGSECNEDIKATENWKNKGETPIKVIDKSKKKRSTKYKDGCNDIRRILNTSGLRSTNKAIIINGNLLSAVKIQRQKLLVSNTCAFDSLLVALSVGYVDFDSFKKNMDGFVMKNKFLNLCRDVALHGSSSSTYKIRAEILLDSGVGSNIEIQPGTSMLNCVANVVGLSNHLLSNMPSSIQSKCCFNCNEKKQFFNTTVILESGKHYDLTKLNHLISKYTNTIINQCKICKKNSAVTTRELSKHIFIDTDFMSQNGENKYSLNDIPVEIITQNFSNVNRGNIKRLMYKLVAVINYIGNNLINAMGHYVTFCKRAKGHWECHNDLCKDRQRINPKSKIVKPHLLFYVMDTKLDF</sequence>
<evidence type="ECO:0000256" key="1">
    <source>
        <dbReference type="SAM" id="MobiDB-lite"/>
    </source>
</evidence>
<protein>
    <recommendedName>
        <fullName evidence="2">USP domain-containing protein</fullName>
    </recommendedName>
</protein>
<dbReference type="EMBL" id="VUJU01006324">
    <property type="protein sequence ID" value="KAF0748853.1"/>
    <property type="molecule type" value="Genomic_DNA"/>
</dbReference>
<name>A0A6G0Y3T8_APHCR</name>
<proteinExistence type="predicted"/>
<keyword evidence="4" id="KW-1185">Reference proteome</keyword>
<dbReference type="InterPro" id="IPR038765">
    <property type="entry name" value="Papain-like_cys_pep_sf"/>
</dbReference>
<accession>A0A6G0Y3T8</accession>
<evidence type="ECO:0000313" key="3">
    <source>
        <dbReference type="EMBL" id="KAF0748853.1"/>
    </source>
</evidence>
<organism evidence="3 4">
    <name type="scientific">Aphis craccivora</name>
    <name type="common">Cowpea aphid</name>
    <dbReference type="NCBI Taxonomy" id="307492"/>
    <lineage>
        <taxon>Eukaryota</taxon>
        <taxon>Metazoa</taxon>
        <taxon>Ecdysozoa</taxon>
        <taxon>Arthropoda</taxon>
        <taxon>Hexapoda</taxon>
        <taxon>Insecta</taxon>
        <taxon>Pterygota</taxon>
        <taxon>Neoptera</taxon>
        <taxon>Paraneoptera</taxon>
        <taxon>Hemiptera</taxon>
        <taxon>Sternorrhyncha</taxon>
        <taxon>Aphidomorpha</taxon>
        <taxon>Aphidoidea</taxon>
        <taxon>Aphididae</taxon>
        <taxon>Aphidini</taxon>
        <taxon>Aphis</taxon>
        <taxon>Aphis</taxon>
    </lineage>
</organism>
<dbReference type="AlphaFoldDB" id="A0A6G0Y3T8"/>
<dbReference type="OrthoDB" id="6644973at2759"/>
<evidence type="ECO:0000313" key="4">
    <source>
        <dbReference type="Proteomes" id="UP000478052"/>
    </source>
</evidence>
<dbReference type="Proteomes" id="UP000478052">
    <property type="component" value="Unassembled WGS sequence"/>
</dbReference>
<feature type="domain" description="USP" evidence="2">
    <location>
        <begin position="894"/>
        <end position="1168"/>
    </location>
</feature>
<dbReference type="PROSITE" id="PS50235">
    <property type="entry name" value="USP_3"/>
    <property type="match status" value="1"/>
</dbReference>
<dbReference type="SUPFAM" id="SSF54001">
    <property type="entry name" value="Cysteine proteinases"/>
    <property type="match status" value="1"/>
</dbReference>
<reference evidence="3 4" key="1">
    <citation type="submission" date="2019-08" db="EMBL/GenBank/DDBJ databases">
        <title>Whole genome of Aphis craccivora.</title>
        <authorList>
            <person name="Voronova N.V."/>
            <person name="Shulinski R.S."/>
            <person name="Bandarenka Y.V."/>
            <person name="Zhorov D.G."/>
            <person name="Warner D."/>
        </authorList>
    </citation>
    <scope>NUCLEOTIDE SEQUENCE [LARGE SCALE GENOMIC DNA]</scope>
    <source>
        <strain evidence="3">180601</strain>
        <tissue evidence="3">Whole Body</tissue>
    </source>
</reference>
<comment type="caution">
    <text evidence="3">The sequence shown here is derived from an EMBL/GenBank/DDBJ whole genome shotgun (WGS) entry which is preliminary data.</text>
</comment>
<dbReference type="InterPro" id="IPR028889">
    <property type="entry name" value="USP"/>
</dbReference>